<keyword evidence="1" id="KW-0732">Signal</keyword>
<proteinExistence type="predicted"/>
<evidence type="ECO:0000259" key="2">
    <source>
        <dbReference type="Pfam" id="PF12680"/>
    </source>
</evidence>
<feature type="chain" id="PRO_5009138902" description="SnoaL-like domain-containing protein" evidence="1">
    <location>
        <begin position="25"/>
        <end position="150"/>
    </location>
</feature>
<dbReference type="STRING" id="1774969.AUC69_08935"/>
<dbReference type="Proteomes" id="UP000094472">
    <property type="component" value="Unassembled WGS sequence"/>
</dbReference>
<evidence type="ECO:0000313" key="3">
    <source>
        <dbReference type="EMBL" id="ODR99724.1"/>
    </source>
</evidence>
<dbReference type="EMBL" id="LPWF01000016">
    <property type="protein sequence ID" value="ODR99724.1"/>
    <property type="molecule type" value="Genomic_DNA"/>
</dbReference>
<dbReference type="InterPro" id="IPR032710">
    <property type="entry name" value="NTF2-like_dom_sf"/>
</dbReference>
<comment type="caution">
    <text evidence="3">The sequence shown here is derived from an EMBL/GenBank/DDBJ whole genome shotgun (WGS) entry which is preliminary data.</text>
</comment>
<feature type="domain" description="SnoaL-like" evidence="2">
    <location>
        <begin position="36"/>
        <end position="141"/>
    </location>
</feature>
<feature type="signal peptide" evidence="1">
    <location>
        <begin position="1"/>
        <end position="24"/>
    </location>
</feature>
<dbReference type="Gene3D" id="3.10.450.50">
    <property type="match status" value="1"/>
</dbReference>
<keyword evidence="4" id="KW-1185">Reference proteome</keyword>
<organism evidence="3 4">
    <name type="scientific">Methyloceanibacter superfactus</name>
    <dbReference type="NCBI Taxonomy" id="1774969"/>
    <lineage>
        <taxon>Bacteria</taxon>
        <taxon>Pseudomonadati</taxon>
        <taxon>Pseudomonadota</taxon>
        <taxon>Alphaproteobacteria</taxon>
        <taxon>Hyphomicrobiales</taxon>
        <taxon>Hyphomicrobiaceae</taxon>
        <taxon>Methyloceanibacter</taxon>
    </lineage>
</organism>
<accession>A0A1E3W1N9</accession>
<dbReference type="AlphaFoldDB" id="A0A1E3W1N9"/>
<dbReference type="SUPFAM" id="SSF54427">
    <property type="entry name" value="NTF2-like"/>
    <property type="match status" value="1"/>
</dbReference>
<dbReference type="InterPro" id="IPR037401">
    <property type="entry name" value="SnoaL-like"/>
</dbReference>
<reference evidence="3 4" key="1">
    <citation type="journal article" date="2016" name="Environ. Microbiol.">
        <title>New Methyloceanibacter diversity from North Sea sediments includes methanotroph containing solely the soluble methane monooxygenase.</title>
        <authorList>
            <person name="Vekeman B."/>
            <person name="Kerckhof F.M."/>
            <person name="Cremers G."/>
            <person name="de Vos P."/>
            <person name="Vandamme P."/>
            <person name="Boon N."/>
            <person name="Op den Camp H.J."/>
            <person name="Heylen K."/>
        </authorList>
    </citation>
    <scope>NUCLEOTIDE SEQUENCE [LARGE SCALE GENOMIC DNA]</scope>
    <source>
        <strain evidence="3 4">R-67175</strain>
    </source>
</reference>
<evidence type="ECO:0000256" key="1">
    <source>
        <dbReference type="SAM" id="SignalP"/>
    </source>
</evidence>
<protein>
    <recommendedName>
        <fullName evidence="2">SnoaL-like domain-containing protein</fullName>
    </recommendedName>
</protein>
<dbReference type="Pfam" id="PF12680">
    <property type="entry name" value="SnoaL_2"/>
    <property type="match status" value="1"/>
</dbReference>
<name>A0A1E3W1N9_9HYPH</name>
<evidence type="ECO:0000313" key="4">
    <source>
        <dbReference type="Proteomes" id="UP000094472"/>
    </source>
</evidence>
<gene>
    <name evidence="3" type="ORF">AUC69_08935</name>
</gene>
<sequence length="150" mass="16926">MHFGAGLTLCAVLLFLSGTVPVLADAAAAEVKRALTQWMADFNAGKSDRVCDLFADDIRADYRGYPTRDHQAVCDLLTKSLSDSTRDFRYALDIKEILSFGDVVVVRLVWTLTIKQNDGRKITSVEPGMDIFRRQADGRWKIVRYMAYEE</sequence>